<feature type="transmembrane region" description="Helical" evidence="5">
    <location>
        <begin position="116"/>
        <end position="134"/>
    </location>
</feature>
<evidence type="ECO:0008006" key="8">
    <source>
        <dbReference type="Google" id="ProtNLM"/>
    </source>
</evidence>
<keyword evidence="3 5" id="KW-1133">Transmembrane helix</keyword>
<dbReference type="InterPro" id="IPR001129">
    <property type="entry name" value="Membr-assoc_MAPEG"/>
</dbReference>
<dbReference type="EMBL" id="QFYS01000001">
    <property type="protein sequence ID" value="RAK68928.1"/>
    <property type="molecule type" value="Genomic_DNA"/>
</dbReference>
<keyword evidence="7" id="KW-1185">Reference proteome</keyword>
<accession>A0A328BV47</accession>
<organism evidence="6 7">
    <name type="scientific">Phenylobacterium kunshanense</name>
    <dbReference type="NCBI Taxonomy" id="1445034"/>
    <lineage>
        <taxon>Bacteria</taxon>
        <taxon>Pseudomonadati</taxon>
        <taxon>Pseudomonadota</taxon>
        <taxon>Alphaproteobacteria</taxon>
        <taxon>Caulobacterales</taxon>
        <taxon>Caulobacteraceae</taxon>
        <taxon>Phenylobacterium</taxon>
    </lineage>
</organism>
<evidence type="ECO:0000313" key="6">
    <source>
        <dbReference type="EMBL" id="RAK68928.1"/>
    </source>
</evidence>
<evidence type="ECO:0000313" key="7">
    <source>
        <dbReference type="Proteomes" id="UP000249524"/>
    </source>
</evidence>
<evidence type="ECO:0000256" key="4">
    <source>
        <dbReference type="ARBA" id="ARBA00023136"/>
    </source>
</evidence>
<feature type="transmembrane region" description="Helical" evidence="5">
    <location>
        <begin position="6"/>
        <end position="26"/>
    </location>
</feature>
<dbReference type="SUPFAM" id="SSF161084">
    <property type="entry name" value="MAPEG domain-like"/>
    <property type="match status" value="1"/>
</dbReference>
<dbReference type="AlphaFoldDB" id="A0A328BV47"/>
<dbReference type="InterPro" id="IPR023352">
    <property type="entry name" value="MAPEG-like_dom_sf"/>
</dbReference>
<comment type="subcellular location">
    <subcellularLocation>
        <location evidence="1">Membrane</location>
    </subcellularLocation>
</comment>
<dbReference type="Gene3D" id="1.20.120.550">
    <property type="entry name" value="Membrane associated eicosanoid/glutathione metabolism-like domain"/>
    <property type="match status" value="1"/>
</dbReference>
<dbReference type="GO" id="GO:0016020">
    <property type="term" value="C:membrane"/>
    <property type="evidence" value="ECO:0007669"/>
    <property type="project" value="UniProtKB-SubCell"/>
</dbReference>
<dbReference type="Proteomes" id="UP000249524">
    <property type="component" value="Unassembled WGS sequence"/>
</dbReference>
<sequence>MSQEIIFAPMGVMALITFVVLGFIPARRFRAAAAGRVKADDFRFGESAAVPGDVSIPNRNYMNLLELPTLFYVAGLMYYVAGRVDQTALAVAWTYVGLRALHSVIHLTYNNVFHRLTAFGLSNVVLMAFWLLFFV</sequence>
<dbReference type="Pfam" id="PF01124">
    <property type="entry name" value="MAPEG"/>
    <property type="match status" value="1"/>
</dbReference>
<reference evidence="6 7" key="1">
    <citation type="submission" date="2018-05" db="EMBL/GenBank/DDBJ databases">
        <authorList>
            <person name="Lanie J.A."/>
            <person name="Ng W.-L."/>
            <person name="Kazmierczak K.M."/>
            <person name="Andrzejewski T.M."/>
            <person name="Davidsen T.M."/>
            <person name="Wayne K.J."/>
            <person name="Tettelin H."/>
            <person name="Glass J.I."/>
            <person name="Rusch D."/>
            <person name="Podicherti R."/>
            <person name="Tsui H.-C.T."/>
            <person name="Winkler M.E."/>
        </authorList>
    </citation>
    <scope>NUCLEOTIDE SEQUENCE [LARGE SCALE GENOMIC DNA]</scope>
    <source>
        <strain evidence="6 7">BUT-10</strain>
    </source>
</reference>
<evidence type="ECO:0000256" key="1">
    <source>
        <dbReference type="ARBA" id="ARBA00004370"/>
    </source>
</evidence>
<evidence type="ECO:0000256" key="3">
    <source>
        <dbReference type="ARBA" id="ARBA00022989"/>
    </source>
</evidence>
<keyword evidence="2 5" id="KW-0812">Transmembrane</keyword>
<protein>
    <recommendedName>
        <fullName evidence="8">MAPEG family protein</fullName>
    </recommendedName>
</protein>
<feature type="transmembrane region" description="Helical" evidence="5">
    <location>
        <begin position="64"/>
        <end position="81"/>
    </location>
</feature>
<comment type="caution">
    <text evidence="6">The sequence shown here is derived from an EMBL/GenBank/DDBJ whole genome shotgun (WGS) entry which is preliminary data.</text>
</comment>
<evidence type="ECO:0000256" key="5">
    <source>
        <dbReference type="SAM" id="Phobius"/>
    </source>
</evidence>
<dbReference type="RefSeq" id="WP_111274420.1">
    <property type="nucleotide sequence ID" value="NZ_QFYS01000001.1"/>
</dbReference>
<evidence type="ECO:0000256" key="2">
    <source>
        <dbReference type="ARBA" id="ARBA00022692"/>
    </source>
</evidence>
<dbReference type="OrthoDB" id="5516290at2"/>
<name>A0A328BV47_9CAUL</name>
<proteinExistence type="predicted"/>
<gene>
    <name evidence="6" type="ORF">DJ019_02635</name>
</gene>
<keyword evidence="4 5" id="KW-0472">Membrane</keyword>